<dbReference type="PRINTS" id="PR00385">
    <property type="entry name" value="P450"/>
</dbReference>
<evidence type="ECO:0000256" key="4">
    <source>
        <dbReference type="ARBA" id="ARBA00022617"/>
    </source>
</evidence>
<comment type="similarity">
    <text evidence="3">Belongs to the cytochrome P450 family.</text>
</comment>
<comment type="cofactor">
    <cofactor evidence="1 9">
        <name>heme</name>
        <dbReference type="ChEBI" id="CHEBI:30413"/>
    </cofactor>
</comment>
<dbReference type="OrthoDB" id="1470350at2759"/>
<dbReference type="PANTHER" id="PTHR24305:SF166">
    <property type="entry name" value="CYTOCHROME P450 12A4, MITOCHONDRIAL-RELATED"/>
    <property type="match status" value="1"/>
</dbReference>
<name>X8JU90_9AGAM</name>
<comment type="pathway">
    <text evidence="2">Secondary metabolite biosynthesis.</text>
</comment>
<comment type="caution">
    <text evidence="10">The sequence shown here is derived from an EMBL/GenBank/DDBJ whole genome shotgun (WGS) entry which is preliminary data.</text>
</comment>
<dbReference type="AlphaFoldDB" id="X8JU90"/>
<keyword evidence="7 9" id="KW-0408">Iron</keyword>
<protein>
    <submittedName>
        <fullName evidence="10">Cytochrome P450 family protein</fullName>
    </submittedName>
</protein>
<evidence type="ECO:0000256" key="9">
    <source>
        <dbReference type="PIRSR" id="PIRSR602403-1"/>
    </source>
</evidence>
<evidence type="ECO:0000256" key="5">
    <source>
        <dbReference type="ARBA" id="ARBA00022723"/>
    </source>
</evidence>
<dbReference type="SUPFAM" id="SSF48264">
    <property type="entry name" value="Cytochrome P450"/>
    <property type="match status" value="1"/>
</dbReference>
<organism evidence="10 11">
    <name type="scientific">Rhizoctonia solani AG-3 Rhs1AP</name>
    <dbReference type="NCBI Taxonomy" id="1086054"/>
    <lineage>
        <taxon>Eukaryota</taxon>
        <taxon>Fungi</taxon>
        <taxon>Dikarya</taxon>
        <taxon>Basidiomycota</taxon>
        <taxon>Agaricomycotina</taxon>
        <taxon>Agaricomycetes</taxon>
        <taxon>Cantharellales</taxon>
        <taxon>Ceratobasidiaceae</taxon>
        <taxon>Rhizoctonia</taxon>
    </lineage>
</organism>
<evidence type="ECO:0000256" key="1">
    <source>
        <dbReference type="ARBA" id="ARBA00001971"/>
    </source>
</evidence>
<dbReference type="GO" id="GO:0004497">
    <property type="term" value="F:monooxygenase activity"/>
    <property type="evidence" value="ECO:0007669"/>
    <property type="project" value="UniProtKB-KW"/>
</dbReference>
<keyword evidence="4 9" id="KW-0349">Heme</keyword>
<proteinExistence type="inferred from homology"/>
<feature type="binding site" description="axial binding residue" evidence="9">
    <location>
        <position position="487"/>
    </location>
    <ligand>
        <name>heme</name>
        <dbReference type="ChEBI" id="CHEBI:30413"/>
    </ligand>
    <ligandPart>
        <name>Fe</name>
        <dbReference type="ChEBI" id="CHEBI:18248"/>
    </ligandPart>
</feature>
<dbReference type="Pfam" id="PF00067">
    <property type="entry name" value="p450"/>
    <property type="match status" value="1"/>
</dbReference>
<sequence length="548" mass="60818">MDSSTYLSVIVFIYVVVTLLRKWHRAWAYRALNHLPGPPREKWSKGHIPLLYNPHTAFAFHDSLSNYGPVAKIYGVFGNLRLYINDPYAMGEILLKEENGWERTESYVANLKMVLGPGLLGTTGAKHKAQRKILTPVFNSSTIRTSKQFLPMLHDISHKLIAGIERQIKEQGTDAVSVDIFEWSHRSALDAIGLGSMGHDFQTLGGVDSEYSKAIKHMLPALFSLAILRPIMPTLYKIGPAWFRRAIITRIPSKAIKQVLSLVDVQHEQALHIFDQKKRTLSGMKYSHNLGSAQKDVVTLMLQANEKAESKDKISEEEMLGQLNTLIFAGHDTTSGALACIFQMLAEHPETQRKLREELQKCPLEDPDYATLKSFPLLDAIIKETLRLHPPVTVVERVSSRDIVLPLRTPTGVDAEGRSSTALAVPAGTLVMLSLRAANRDPTTWGPDAHEWNPYRWLEPLPAGVADARTPGVYSNMMTFLGGSHSCIAYKFALLETKVIVAAVVQRFVLSPGDQDVAWKFGGTSKPFVVDPVSGRSSPGLVLKLTCV</sequence>
<dbReference type="InterPro" id="IPR002403">
    <property type="entry name" value="Cyt_P450_E_grp-IV"/>
</dbReference>
<dbReference type="Proteomes" id="UP000030108">
    <property type="component" value="Unassembled WGS sequence"/>
</dbReference>
<evidence type="ECO:0000256" key="8">
    <source>
        <dbReference type="ARBA" id="ARBA00023033"/>
    </source>
</evidence>
<evidence type="ECO:0000313" key="11">
    <source>
        <dbReference type="Proteomes" id="UP000030108"/>
    </source>
</evidence>
<evidence type="ECO:0000313" key="10">
    <source>
        <dbReference type="EMBL" id="EUC66598.1"/>
    </source>
</evidence>
<evidence type="ECO:0000256" key="3">
    <source>
        <dbReference type="ARBA" id="ARBA00010617"/>
    </source>
</evidence>
<reference evidence="11" key="1">
    <citation type="journal article" date="2014" name="Genome Announc.">
        <title>Draft genome sequence of the plant-pathogenic soil fungus Rhizoctonia solani anastomosis group 3 strain Rhs1AP.</title>
        <authorList>
            <person name="Cubeta M.A."/>
            <person name="Thomas E."/>
            <person name="Dean R.A."/>
            <person name="Jabaji S."/>
            <person name="Neate S.M."/>
            <person name="Tavantzis S."/>
            <person name="Toda T."/>
            <person name="Vilgalys R."/>
            <person name="Bharathan N."/>
            <person name="Fedorova-Abrams N."/>
            <person name="Pakala S.B."/>
            <person name="Pakala S.M."/>
            <person name="Zafar N."/>
            <person name="Joardar V."/>
            <person name="Losada L."/>
            <person name="Nierman W.C."/>
        </authorList>
    </citation>
    <scope>NUCLEOTIDE SEQUENCE [LARGE SCALE GENOMIC DNA]</scope>
    <source>
        <strain evidence="11">AG-3</strain>
    </source>
</reference>
<dbReference type="PRINTS" id="PR00465">
    <property type="entry name" value="EP450IV"/>
</dbReference>
<dbReference type="GO" id="GO:0020037">
    <property type="term" value="F:heme binding"/>
    <property type="evidence" value="ECO:0007669"/>
    <property type="project" value="InterPro"/>
</dbReference>
<dbReference type="Gene3D" id="1.10.630.10">
    <property type="entry name" value="Cytochrome P450"/>
    <property type="match status" value="1"/>
</dbReference>
<evidence type="ECO:0000256" key="2">
    <source>
        <dbReference type="ARBA" id="ARBA00005179"/>
    </source>
</evidence>
<dbReference type="PANTHER" id="PTHR24305">
    <property type="entry name" value="CYTOCHROME P450"/>
    <property type="match status" value="1"/>
</dbReference>
<keyword evidence="5 9" id="KW-0479">Metal-binding</keyword>
<dbReference type="CDD" id="cd11069">
    <property type="entry name" value="CYP_FUM15-like"/>
    <property type="match status" value="1"/>
</dbReference>
<evidence type="ECO:0000256" key="6">
    <source>
        <dbReference type="ARBA" id="ARBA00023002"/>
    </source>
</evidence>
<gene>
    <name evidence="10" type="ORF">RSOL_478290</name>
</gene>
<keyword evidence="6" id="KW-0560">Oxidoreductase</keyword>
<dbReference type="InterPro" id="IPR036396">
    <property type="entry name" value="Cyt_P450_sf"/>
</dbReference>
<dbReference type="InterPro" id="IPR050121">
    <property type="entry name" value="Cytochrome_P450_monoxygenase"/>
</dbReference>
<keyword evidence="8" id="KW-0503">Monooxygenase</keyword>
<dbReference type="GO" id="GO:0016705">
    <property type="term" value="F:oxidoreductase activity, acting on paired donors, with incorporation or reduction of molecular oxygen"/>
    <property type="evidence" value="ECO:0007669"/>
    <property type="project" value="InterPro"/>
</dbReference>
<accession>X8JU90</accession>
<dbReference type="InterPro" id="IPR001128">
    <property type="entry name" value="Cyt_P450"/>
</dbReference>
<dbReference type="EMBL" id="JATN01000309">
    <property type="protein sequence ID" value="EUC66598.1"/>
    <property type="molecule type" value="Genomic_DNA"/>
</dbReference>
<dbReference type="GO" id="GO:0005506">
    <property type="term" value="F:iron ion binding"/>
    <property type="evidence" value="ECO:0007669"/>
    <property type="project" value="InterPro"/>
</dbReference>
<evidence type="ECO:0000256" key="7">
    <source>
        <dbReference type="ARBA" id="ARBA00023004"/>
    </source>
</evidence>